<keyword evidence="10" id="KW-0677">Repeat</keyword>
<feature type="region of interest" description="Disordered" evidence="20">
    <location>
        <begin position="116"/>
        <end position="172"/>
    </location>
</feature>
<evidence type="ECO:0000256" key="12">
    <source>
        <dbReference type="ARBA" id="ARBA00023011"/>
    </source>
</evidence>
<gene>
    <name evidence="22" type="primary">ATG26</name>
    <name evidence="22" type="ORF">ZYGM_002150</name>
</gene>
<keyword evidence="6" id="KW-0963">Cytoplasm</keyword>
<dbReference type="InterPro" id="IPR048065">
    <property type="entry name" value="ATG26_PH_GRAM2"/>
</dbReference>
<dbReference type="FunFam" id="2.30.29.30:FF:000391">
    <property type="entry name" value="Sterol 3-beta-glucosyltransferase"/>
    <property type="match status" value="1"/>
</dbReference>
<dbReference type="Pfam" id="PF06722">
    <property type="entry name" value="EryCIII-like_C"/>
    <property type="match status" value="1"/>
</dbReference>
<dbReference type="Pfam" id="PF02893">
    <property type="entry name" value="GRAM"/>
    <property type="match status" value="1"/>
</dbReference>
<feature type="domain" description="PH" evidence="21">
    <location>
        <begin position="249"/>
        <end position="347"/>
    </location>
</feature>
<evidence type="ECO:0000256" key="10">
    <source>
        <dbReference type="ARBA" id="ARBA00022737"/>
    </source>
</evidence>
<dbReference type="PANTHER" id="PTHR48050">
    <property type="entry name" value="STEROL 3-BETA-GLUCOSYLTRANSFERASE"/>
    <property type="match status" value="1"/>
</dbReference>
<dbReference type="GO" id="GO:0005975">
    <property type="term" value="P:carbohydrate metabolic process"/>
    <property type="evidence" value="ECO:0007669"/>
    <property type="project" value="InterPro"/>
</dbReference>
<keyword evidence="9 22" id="KW-0808">Transferase</keyword>
<dbReference type="SMART" id="SM00233">
    <property type="entry name" value="PH"/>
    <property type="match status" value="1"/>
</dbReference>
<dbReference type="CDD" id="cd13215">
    <property type="entry name" value="PH-GRAM1_AGT26"/>
    <property type="match status" value="1"/>
</dbReference>
<dbReference type="Gene3D" id="2.30.29.30">
    <property type="entry name" value="Pleckstrin-homology domain (PH domain)/Phosphotyrosine-binding domain (PTB)"/>
    <property type="match status" value="2"/>
</dbReference>
<dbReference type="GO" id="GO:0005737">
    <property type="term" value="C:cytoplasm"/>
    <property type="evidence" value="ECO:0007669"/>
    <property type="project" value="UniProtKB-SubCell"/>
</dbReference>
<dbReference type="InterPro" id="IPR001849">
    <property type="entry name" value="PH_domain"/>
</dbReference>
<dbReference type="InterPro" id="IPR048066">
    <property type="entry name" value="ATG26_PH_GRAM1"/>
</dbReference>
<comment type="catalytic activity">
    <reaction evidence="19">
        <text>a sterol + UDP-alpha-D-glucose = a sterol 3-beta-D-glucoside + UDP + H(+)</text>
        <dbReference type="Rhea" id="RHEA:22724"/>
        <dbReference type="ChEBI" id="CHEBI:15378"/>
        <dbReference type="ChEBI" id="CHEBI:15889"/>
        <dbReference type="ChEBI" id="CHEBI:37424"/>
        <dbReference type="ChEBI" id="CHEBI:58223"/>
        <dbReference type="ChEBI" id="CHEBI:58885"/>
        <dbReference type="EC" id="2.4.1.173"/>
    </reaction>
    <physiologicalReaction direction="left-to-right" evidence="19">
        <dbReference type="Rhea" id="RHEA:22725"/>
    </physiologicalReaction>
</comment>
<evidence type="ECO:0000256" key="14">
    <source>
        <dbReference type="ARBA" id="ARBA00023136"/>
    </source>
</evidence>
<keyword evidence="12" id="KW-0756">Sterol biosynthesis</keyword>
<evidence type="ECO:0000256" key="17">
    <source>
        <dbReference type="ARBA" id="ARBA00029843"/>
    </source>
</evidence>
<dbReference type="FunFam" id="3.40.50.2000:FF:000029">
    <property type="entry name" value="Sterol 3-beta-glucosyltransferase"/>
    <property type="match status" value="1"/>
</dbReference>
<feature type="compositionally biased region" description="Basic and acidic residues" evidence="20">
    <location>
        <begin position="1"/>
        <end position="24"/>
    </location>
</feature>
<keyword evidence="14" id="KW-0472">Membrane</keyword>
<evidence type="ECO:0000256" key="15">
    <source>
        <dbReference type="ARBA" id="ARBA00023166"/>
    </source>
</evidence>
<dbReference type="Pfam" id="PF03033">
    <property type="entry name" value="Glyco_transf_28"/>
    <property type="match status" value="1"/>
</dbReference>
<comment type="catalytic activity">
    <reaction evidence="18">
        <text>ergosterol + UDP-alpha-D-glucose = ergosteryl 3-beta-D-glucoside + UDP + H(+)</text>
        <dbReference type="Rhea" id="RHEA:61836"/>
        <dbReference type="ChEBI" id="CHEBI:15378"/>
        <dbReference type="ChEBI" id="CHEBI:16933"/>
        <dbReference type="ChEBI" id="CHEBI:52973"/>
        <dbReference type="ChEBI" id="CHEBI:58223"/>
        <dbReference type="ChEBI" id="CHEBI:58885"/>
    </reaction>
    <physiologicalReaction direction="left-to-right" evidence="18">
        <dbReference type="Rhea" id="RHEA:61837"/>
    </physiologicalReaction>
</comment>
<name>A0A4C2E9Q1_9SACH</name>
<evidence type="ECO:0000256" key="4">
    <source>
        <dbReference type="ARBA" id="ARBA00012650"/>
    </source>
</evidence>
<feature type="region of interest" description="Disordered" evidence="20">
    <location>
        <begin position="428"/>
        <end position="467"/>
    </location>
</feature>
<dbReference type="OrthoDB" id="10261837at2759"/>
<dbReference type="SUPFAM" id="SSF50729">
    <property type="entry name" value="PH domain-like"/>
    <property type="match status" value="1"/>
</dbReference>
<comment type="caution">
    <text evidence="22">The sequence shown here is derived from an EMBL/GenBank/DDBJ whole genome shotgun (WGS) entry which is preliminary data.</text>
</comment>
<dbReference type="AlphaFoldDB" id="A0A4C2E9Q1"/>
<protein>
    <recommendedName>
        <fullName evidence="5">Sterol 3-beta-glucosyltransferase</fullName>
        <ecNumber evidence="4">2.4.1.173</ecNumber>
    </recommendedName>
    <alternativeName>
        <fullName evidence="17">Autophagy-related protein 26</fullName>
    </alternativeName>
</protein>
<evidence type="ECO:0000256" key="9">
    <source>
        <dbReference type="ARBA" id="ARBA00022679"/>
    </source>
</evidence>
<dbReference type="GO" id="GO:0016020">
    <property type="term" value="C:membrane"/>
    <property type="evidence" value="ECO:0007669"/>
    <property type="project" value="UniProtKB-SubCell"/>
</dbReference>
<dbReference type="Proteomes" id="UP000301737">
    <property type="component" value="Unassembled WGS sequence"/>
</dbReference>
<evidence type="ECO:0000259" key="21">
    <source>
        <dbReference type="PROSITE" id="PS50003"/>
    </source>
</evidence>
<dbReference type="PROSITE" id="PS50003">
    <property type="entry name" value="PH_DOMAIN"/>
    <property type="match status" value="1"/>
</dbReference>
<evidence type="ECO:0000256" key="1">
    <source>
        <dbReference type="ARBA" id="ARBA00004170"/>
    </source>
</evidence>
<evidence type="ECO:0000256" key="8">
    <source>
        <dbReference type="ARBA" id="ARBA00022676"/>
    </source>
</evidence>
<dbReference type="CDD" id="cd03784">
    <property type="entry name" value="GT1_Gtf-like"/>
    <property type="match status" value="1"/>
</dbReference>
<keyword evidence="15" id="KW-1207">Sterol metabolism</keyword>
<keyword evidence="16" id="KW-0753">Steroid metabolism</keyword>
<keyword evidence="7" id="KW-0444">Lipid biosynthesis</keyword>
<dbReference type="FunFam" id="3.40.50.2000:FF:000009">
    <property type="entry name" value="Sterol 3-beta-glucosyltransferase UGT80A2"/>
    <property type="match status" value="1"/>
</dbReference>
<evidence type="ECO:0000256" key="11">
    <source>
        <dbReference type="ARBA" id="ARBA00022955"/>
    </source>
</evidence>
<dbReference type="EC" id="2.4.1.173" evidence="4"/>
<comment type="subcellular location">
    <subcellularLocation>
        <location evidence="2">Cytoplasm</location>
    </subcellularLocation>
    <subcellularLocation>
        <location evidence="1">Membrane</location>
        <topology evidence="1">Peripheral membrane protein</topology>
    </subcellularLocation>
</comment>
<dbReference type="GO" id="GO:0016906">
    <property type="term" value="F:sterol 3-beta-glucosyltransferase activity"/>
    <property type="evidence" value="ECO:0007669"/>
    <property type="project" value="UniProtKB-EC"/>
</dbReference>
<dbReference type="Gene3D" id="3.40.50.2000">
    <property type="entry name" value="Glycogen Phosphorylase B"/>
    <property type="match status" value="2"/>
</dbReference>
<evidence type="ECO:0000313" key="22">
    <source>
        <dbReference type="EMBL" id="GCF00966.1"/>
    </source>
</evidence>
<dbReference type="GO" id="GO:0016126">
    <property type="term" value="P:sterol biosynthetic process"/>
    <property type="evidence" value="ECO:0007669"/>
    <property type="project" value="UniProtKB-KW"/>
</dbReference>
<evidence type="ECO:0000256" key="7">
    <source>
        <dbReference type="ARBA" id="ARBA00022516"/>
    </source>
</evidence>
<evidence type="ECO:0000256" key="18">
    <source>
        <dbReference type="ARBA" id="ARBA00047886"/>
    </source>
</evidence>
<evidence type="ECO:0000256" key="2">
    <source>
        <dbReference type="ARBA" id="ARBA00004496"/>
    </source>
</evidence>
<dbReference type="FunFam" id="2.30.29.30:FF:000303">
    <property type="entry name" value="Sterol 3-beta-glucosyltransferase"/>
    <property type="match status" value="1"/>
</dbReference>
<evidence type="ECO:0000256" key="3">
    <source>
        <dbReference type="ARBA" id="ARBA00006962"/>
    </source>
</evidence>
<evidence type="ECO:0000256" key="5">
    <source>
        <dbReference type="ARBA" id="ARBA00017894"/>
    </source>
</evidence>
<feature type="compositionally biased region" description="Polar residues" evidence="20">
    <location>
        <begin position="28"/>
        <end position="52"/>
    </location>
</feature>
<sequence>MDIKGKVPFLRKIEGSFKKNDSSKTKGKSSQGDRGSPSASLDQTPSNKTAMFSTKDEPKSELSVMESNRQMGEDQDDSEDSEGPDTAEGQYASKNIVGLLTTASVMAGMGDQQQANDVADDLDGGEIGSEEFVDAKSEVSTELERVDVSKIDDANEPARSEGSATLRSPGFDLSVEPVGKNRDYLSSLDDDTKRTMVEKLVDHFKLHEDEKFVGDFPGFLLKDILIQGQIYLTSMHVLFFAYLPSNSDEVQLSGNLNVHSRIRGSTRYWAVLRNQSLSLYSSPTEIYFPELEIDLKNTASIAVIQNRGTGKSTNSFKIETKKRSFTFSADSEFAARSWTNSLKKQHFAALNAEHNSVSLKIPLVNATEVIDERVAEYASTVRVKALESSASGINVEFVFVFLDNSSTFFKRRVDAQLELLQQRDVPSLAHVPSKEDSAVSDSTTSLRPVVNHNDLDASAAEKSPKRSLRHHHLLPHLARHQEPSSSSEKLGALSSLRPKFVSKHQSAGDPDASDSYIHSLSPVRGAKDTLGTFVQELNTKAHIMTDGSLWSSSADNETSSGTEFKKGHQRKYFRHGLWNNKPIHYRNNVISFGEEDSYLASPDENREANERFREHFHLNSDDNLIGAYFSHLNRSIPVYGKVYLSEEIMGFRSLLPGTHTKMNLPLVDVEACYKEQGFNFGYEGLILVVRGNAELCFEFSSTEARDDAQRIILEMVKVLKSKRREIMNPTTNILELDPHFAKMKLVEDKINARGIDAPLLVDKNPYYETTIKPHGKRLKIGLLTIGSRGDVQPYIAFGKGLQREGHDVVIITHGEFREFVETHGIAFDEIAGNPAALMSLMVEHESLNVGLLKAAAANFKSWISELLKTAWEACVRLKIDVLVESPSAMAGIHIAEALQIPYMRAFTMPWTRTRAYPHAFIVPDQPMGGNYNYMTHVLWENVFWKGISGQVNKWRIETLKLPKTNLELMQQNKVPFLYNVSPTIFPPAIDFCEWVKVTGYWFLDEKQSYTPPPELKAFIDQARRLNKKLVYIGFGSIVVSDAKEMTKAITDAVLEADVYCILNKGWSNRLGSRSDEKETEVALPESIYNAGSVPHDWLFPQVDAAVHHGGSGTTGASLKAGCPTIVKPFFGDQYFYATRVKDIGAGIALKKLTSKSLARALVDATHNDKMKMKAQDIKEKIGMENGVKTAINCLYTELEYARSLVVTKAEQRNNSKSRHLEIPSFSAPKLPELNLEKTFAFL</sequence>
<evidence type="ECO:0000256" key="6">
    <source>
        <dbReference type="ARBA" id="ARBA00022490"/>
    </source>
</evidence>
<dbReference type="InterPro" id="IPR050426">
    <property type="entry name" value="Glycosyltransferase_28"/>
</dbReference>
<evidence type="ECO:0000256" key="19">
    <source>
        <dbReference type="ARBA" id="ARBA00049453"/>
    </source>
</evidence>
<keyword evidence="23" id="KW-1185">Reference proteome</keyword>
<dbReference type="SUPFAM" id="SSF53756">
    <property type="entry name" value="UDP-Glycosyltransferase/glycogen phosphorylase"/>
    <property type="match status" value="1"/>
</dbReference>
<evidence type="ECO:0000256" key="13">
    <source>
        <dbReference type="ARBA" id="ARBA00023098"/>
    </source>
</evidence>
<keyword evidence="8" id="KW-0328">Glycosyltransferase</keyword>
<dbReference type="InterPro" id="IPR004276">
    <property type="entry name" value="GlycoTrans_28_N"/>
</dbReference>
<evidence type="ECO:0000256" key="16">
    <source>
        <dbReference type="ARBA" id="ARBA00023221"/>
    </source>
</evidence>
<proteinExistence type="inferred from homology"/>
<dbReference type="CDD" id="cd13216">
    <property type="entry name" value="PH-GRAM2_AGT26"/>
    <property type="match status" value="1"/>
</dbReference>
<evidence type="ECO:0000256" key="20">
    <source>
        <dbReference type="SAM" id="MobiDB-lite"/>
    </source>
</evidence>
<evidence type="ECO:0000313" key="23">
    <source>
        <dbReference type="Proteomes" id="UP000301737"/>
    </source>
</evidence>
<dbReference type="InterPro" id="IPR010610">
    <property type="entry name" value="EryCIII-like_C"/>
</dbReference>
<reference evidence="22 23" key="1">
    <citation type="submission" date="2019-01" db="EMBL/GenBank/DDBJ databases">
        <title>Draft Genome Sequencing of Zygosaccharomyces mellis Ca-7.</title>
        <authorList>
            <person name="Shiwa Y."/>
            <person name="Kanesaki Y."/>
            <person name="Ishige T."/>
            <person name="Mura K."/>
            <person name="Hori T."/>
            <person name="Tamura T."/>
        </authorList>
    </citation>
    <scope>NUCLEOTIDE SEQUENCE [LARGE SCALE GENOMIC DNA]</scope>
    <source>
        <strain evidence="22 23">Ca-7</strain>
    </source>
</reference>
<keyword evidence="13" id="KW-0443">Lipid metabolism</keyword>
<dbReference type="EMBL" id="BIMX01000024">
    <property type="protein sequence ID" value="GCF00966.1"/>
    <property type="molecule type" value="Genomic_DNA"/>
</dbReference>
<accession>A0A4C2E9Q1</accession>
<feature type="compositionally biased region" description="Acidic residues" evidence="20">
    <location>
        <begin position="73"/>
        <end position="85"/>
    </location>
</feature>
<dbReference type="InterPro" id="IPR004182">
    <property type="entry name" value="GRAM"/>
</dbReference>
<feature type="compositionally biased region" description="Acidic residues" evidence="20">
    <location>
        <begin position="118"/>
        <end position="132"/>
    </location>
</feature>
<dbReference type="PANTHER" id="PTHR48050:SF25">
    <property type="entry name" value="STEROL 3-BETA-GLUCOSYLTRANSFERASE"/>
    <property type="match status" value="1"/>
</dbReference>
<organism evidence="22 23">
    <name type="scientific">Zygosaccharomyces mellis</name>
    <dbReference type="NCBI Taxonomy" id="42258"/>
    <lineage>
        <taxon>Eukaryota</taxon>
        <taxon>Fungi</taxon>
        <taxon>Dikarya</taxon>
        <taxon>Ascomycota</taxon>
        <taxon>Saccharomycotina</taxon>
        <taxon>Saccharomycetes</taxon>
        <taxon>Saccharomycetales</taxon>
        <taxon>Saccharomycetaceae</taxon>
        <taxon>Zygosaccharomyces</taxon>
    </lineage>
</organism>
<feature type="region of interest" description="Disordered" evidence="20">
    <location>
        <begin position="1"/>
        <end position="92"/>
    </location>
</feature>
<keyword evidence="11" id="KW-0752">Steroid biosynthesis</keyword>
<dbReference type="InterPro" id="IPR002213">
    <property type="entry name" value="UDP_glucos_trans"/>
</dbReference>
<dbReference type="InterPro" id="IPR011993">
    <property type="entry name" value="PH-like_dom_sf"/>
</dbReference>
<dbReference type="SMART" id="SM00568">
    <property type="entry name" value="GRAM"/>
    <property type="match status" value="2"/>
</dbReference>
<feature type="compositionally biased region" description="Basic and acidic residues" evidence="20">
    <location>
        <begin position="133"/>
        <end position="159"/>
    </location>
</feature>
<comment type="similarity">
    <text evidence="3">Belongs to the glycosyltransferase 28 family.</text>
</comment>
<dbReference type="Pfam" id="PF00169">
    <property type="entry name" value="PH"/>
    <property type="match status" value="1"/>
</dbReference>